<proteinExistence type="inferred from homology"/>
<accession>A0A6B2H8X2</accession>
<evidence type="ECO:0000256" key="1">
    <source>
        <dbReference type="ARBA" id="ARBA00004903"/>
    </source>
</evidence>
<evidence type="ECO:0000256" key="3">
    <source>
        <dbReference type="ARBA" id="ARBA00012856"/>
    </source>
</evidence>
<reference evidence="10 11" key="1">
    <citation type="submission" date="2020-01" db="EMBL/GenBank/DDBJ databases">
        <authorList>
            <person name="Kim M.K."/>
        </authorList>
    </citation>
    <scope>NUCLEOTIDE SEQUENCE [LARGE SCALE GENOMIC DNA]</scope>
    <source>
        <strain evidence="10 11">BT213</strain>
    </source>
</reference>
<dbReference type="AlphaFoldDB" id="A0A6B2H8X2"/>
<dbReference type="CDD" id="cd00209">
    <property type="entry name" value="DHFR"/>
    <property type="match status" value="1"/>
</dbReference>
<sequence length="162" mass="18669">MIAIVVAVAENNVIGKDNQLIWHLPADLRFFKNLTMGHPIIMGRKTYESIGKPLPGRTTVIITRQQDFEAPGCIVVNSIDEAITEAQTIDQDVYIIGGAEIYKQALARTDTIYLTRVHYRFEGDTFFPEIKENDWEVIYEEKHEPDEKNKYSYSFITLKRKS</sequence>
<evidence type="ECO:0000256" key="5">
    <source>
        <dbReference type="ARBA" id="ARBA00022857"/>
    </source>
</evidence>
<dbReference type="RefSeq" id="WP_162345960.1">
    <property type="nucleotide sequence ID" value="NZ_JAAEAA010000009.1"/>
</dbReference>
<comment type="caution">
    <text evidence="10">The sequence shown here is derived from an EMBL/GenBank/DDBJ whole genome shotgun (WGS) entry which is preliminary data.</text>
</comment>
<organism evidence="10 11">
    <name type="scientific">Pontibacter fetidus</name>
    <dbReference type="NCBI Taxonomy" id="2700082"/>
    <lineage>
        <taxon>Bacteria</taxon>
        <taxon>Pseudomonadati</taxon>
        <taxon>Bacteroidota</taxon>
        <taxon>Cytophagia</taxon>
        <taxon>Cytophagales</taxon>
        <taxon>Hymenobacteraceae</taxon>
        <taxon>Pontibacter</taxon>
    </lineage>
</organism>
<evidence type="ECO:0000313" key="10">
    <source>
        <dbReference type="EMBL" id="NDK55892.1"/>
    </source>
</evidence>
<evidence type="ECO:0000256" key="6">
    <source>
        <dbReference type="ARBA" id="ARBA00023002"/>
    </source>
</evidence>
<evidence type="ECO:0000256" key="2">
    <source>
        <dbReference type="ARBA" id="ARBA00009539"/>
    </source>
</evidence>
<dbReference type="SUPFAM" id="SSF53597">
    <property type="entry name" value="Dihydrofolate reductase-like"/>
    <property type="match status" value="1"/>
</dbReference>
<dbReference type="UniPathway" id="UPA00077">
    <property type="reaction ID" value="UER00158"/>
</dbReference>
<evidence type="ECO:0000256" key="4">
    <source>
        <dbReference type="ARBA" id="ARBA00022563"/>
    </source>
</evidence>
<dbReference type="PANTHER" id="PTHR48069">
    <property type="entry name" value="DIHYDROFOLATE REDUCTASE"/>
    <property type="match status" value="1"/>
</dbReference>
<dbReference type="PROSITE" id="PS51330">
    <property type="entry name" value="DHFR_2"/>
    <property type="match status" value="1"/>
</dbReference>
<dbReference type="PIRSF" id="PIRSF000194">
    <property type="entry name" value="DHFR"/>
    <property type="match status" value="1"/>
</dbReference>
<evidence type="ECO:0000256" key="8">
    <source>
        <dbReference type="PIRNR" id="PIRNR000194"/>
    </source>
</evidence>
<evidence type="ECO:0000313" key="11">
    <source>
        <dbReference type="Proteomes" id="UP000478546"/>
    </source>
</evidence>
<dbReference type="EMBL" id="JAAEAA010000009">
    <property type="protein sequence ID" value="NDK55892.1"/>
    <property type="molecule type" value="Genomic_DNA"/>
</dbReference>
<dbReference type="EC" id="1.5.1.3" evidence="3 8"/>
<evidence type="ECO:0000259" key="9">
    <source>
        <dbReference type="PROSITE" id="PS51330"/>
    </source>
</evidence>
<dbReference type="GO" id="GO:0046452">
    <property type="term" value="P:dihydrofolate metabolic process"/>
    <property type="evidence" value="ECO:0007669"/>
    <property type="project" value="TreeGrafter"/>
</dbReference>
<dbReference type="GO" id="GO:0005829">
    <property type="term" value="C:cytosol"/>
    <property type="evidence" value="ECO:0007669"/>
    <property type="project" value="TreeGrafter"/>
</dbReference>
<dbReference type="FunFam" id="3.40.430.10:FF:000001">
    <property type="entry name" value="Dihydrofolate reductase"/>
    <property type="match status" value="1"/>
</dbReference>
<dbReference type="Gene3D" id="3.40.430.10">
    <property type="entry name" value="Dihydrofolate Reductase, subunit A"/>
    <property type="match status" value="1"/>
</dbReference>
<feature type="domain" description="DHFR" evidence="9">
    <location>
        <begin position="1"/>
        <end position="160"/>
    </location>
</feature>
<dbReference type="InterPro" id="IPR012259">
    <property type="entry name" value="DHFR"/>
</dbReference>
<dbReference type="Proteomes" id="UP000478546">
    <property type="component" value="Unassembled WGS sequence"/>
</dbReference>
<dbReference type="GO" id="GO:0006730">
    <property type="term" value="P:one-carbon metabolic process"/>
    <property type="evidence" value="ECO:0007669"/>
    <property type="project" value="UniProtKB-KW"/>
</dbReference>
<keyword evidence="5 8" id="KW-0521">NADP</keyword>
<keyword evidence="11" id="KW-1185">Reference proteome</keyword>
<dbReference type="InterPro" id="IPR024072">
    <property type="entry name" value="DHFR-like_dom_sf"/>
</dbReference>
<name>A0A6B2H8X2_9BACT</name>
<evidence type="ECO:0000256" key="7">
    <source>
        <dbReference type="ARBA" id="ARBA00025067"/>
    </source>
</evidence>
<comment type="pathway">
    <text evidence="1 8">Cofactor biosynthesis; tetrahydrofolate biosynthesis; 5,6,7,8-tetrahydrofolate from 7,8-dihydrofolate: step 1/1.</text>
</comment>
<comment type="similarity">
    <text evidence="2 8">Belongs to the dihydrofolate reductase family.</text>
</comment>
<gene>
    <name evidence="10" type="ORF">GWO68_08185</name>
</gene>
<dbReference type="GO" id="GO:0070401">
    <property type="term" value="F:NADP+ binding"/>
    <property type="evidence" value="ECO:0007669"/>
    <property type="project" value="UniProtKB-ARBA"/>
</dbReference>
<comment type="function">
    <text evidence="7 8">Key enzyme in folate metabolism. Catalyzes an essential reaction for de novo glycine and purine synthesis, and for DNA precursor synthesis.</text>
</comment>
<dbReference type="GO" id="GO:0004146">
    <property type="term" value="F:dihydrofolate reductase activity"/>
    <property type="evidence" value="ECO:0007669"/>
    <property type="project" value="UniProtKB-EC"/>
</dbReference>
<dbReference type="GO" id="GO:0046655">
    <property type="term" value="P:folic acid metabolic process"/>
    <property type="evidence" value="ECO:0007669"/>
    <property type="project" value="TreeGrafter"/>
</dbReference>
<dbReference type="InterPro" id="IPR001796">
    <property type="entry name" value="DHFR_dom"/>
</dbReference>
<protein>
    <recommendedName>
        <fullName evidence="3 8">Dihydrofolate reductase</fullName>
        <ecNumber evidence="3 8">1.5.1.3</ecNumber>
    </recommendedName>
</protein>
<dbReference type="GO" id="GO:0046654">
    <property type="term" value="P:tetrahydrofolate biosynthetic process"/>
    <property type="evidence" value="ECO:0007669"/>
    <property type="project" value="UniProtKB-UniPathway"/>
</dbReference>
<comment type="catalytic activity">
    <reaction evidence="8">
        <text>(6S)-5,6,7,8-tetrahydrofolate + NADP(+) = 7,8-dihydrofolate + NADPH + H(+)</text>
        <dbReference type="Rhea" id="RHEA:15009"/>
        <dbReference type="ChEBI" id="CHEBI:15378"/>
        <dbReference type="ChEBI" id="CHEBI:57451"/>
        <dbReference type="ChEBI" id="CHEBI:57453"/>
        <dbReference type="ChEBI" id="CHEBI:57783"/>
        <dbReference type="ChEBI" id="CHEBI:58349"/>
        <dbReference type="EC" id="1.5.1.3"/>
    </reaction>
</comment>
<dbReference type="PRINTS" id="PR00070">
    <property type="entry name" value="DHFR"/>
</dbReference>
<dbReference type="Pfam" id="PF00186">
    <property type="entry name" value="DHFR_1"/>
    <property type="match status" value="1"/>
</dbReference>
<dbReference type="PANTHER" id="PTHR48069:SF3">
    <property type="entry name" value="DIHYDROFOLATE REDUCTASE"/>
    <property type="match status" value="1"/>
</dbReference>
<keyword evidence="4 8" id="KW-0554">One-carbon metabolism</keyword>
<keyword evidence="6 8" id="KW-0560">Oxidoreductase</keyword>